<evidence type="ECO:0000313" key="7">
    <source>
        <dbReference type="Proteomes" id="UP000326453"/>
    </source>
</evidence>
<dbReference type="RefSeq" id="WP_114669352.1">
    <property type="nucleotide sequence ID" value="NZ_CP038206.1"/>
</dbReference>
<keyword evidence="1 5" id="KW-0378">Hydrolase</keyword>
<dbReference type="Gene3D" id="3.40.630.10">
    <property type="entry name" value="Zn peptidases"/>
    <property type="match status" value="1"/>
</dbReference>
<feature type="binding site" evidence="2">
    <location>
        <position position="162"/>
    </location>
    <ligand>
        <name>Mn(2+)</name>
        <dbReference type="ChEBI" id="CHEBI:29035"/>
        <label>2</label>
    </ligand>
</feature>
<dbReference type="PANTHER" id="PTHR11014:SF63">
    <property type="entry name" value="METALLOPEPTIDASE, PUTATIVE (AFU_ORTHOLOGUE AFUA_6G09600)-RELATED"/>
    <property type="match status" value="1"/>
</dbReference>
<dbReference type="NCBIfam" id="TIGR01891">
    <property type="entry name" value="amidohydrolases"/>
    <property type="match status" value="1"/>
</dbReference>
<dbReference type="KEGG" id="ppan:ESD82_01530"/>
<organism evidence="4 7">
    <name type="scientific">Paracoccus pantotrophus</name>
    <name type="common">Thiosphaera pantotropha</name>
    <dbReference type="NCBI Taxonomy" id="82367"/>
    <lineage>
        <taxon>Bacteria</taxon>
        <taxon>Pseudomonadati</taxon>
        <taxon>Pseudomonadota</taxon>
        <taxon>Alphaproteobacteria</taxon>
        <taxon>Rhodobacterales</taxon>
        <taxon>Paracoccaceae</taxon>
        <taxon>Paracoccus</taxon>
    </lineage>
</organism>
<keyword evidence="6" id="KW-1185">Reference proteome</keyword>
<dbReference type="Gene3D" id="3.30.70.360">
    <property type="match status" value="1"/>
</dbReference>
<dbReference type="Proteomes" id="UP000326453">
    <property type="component" value="Chromosome 2"/>
</dbReference>
<reference evidence="4 7" key="2">
    <citation type="submission" date="2019-01" db="EMBL/GenBank/DDBJ databases">
        <title>Complete Genome Sequence and Annotation of the Paracoccus pantotrophus type strain DSM 2944.</title>
        <authorList>
            <person name="Bockwoldt J.A."/>
            <person name="Zimmermann M."/>
            <person name="Tiso T."/>
            <person name="Blank L.M."/>
        </authorList>
    </citation>
    <scope>NUCLEOTIDE SEQUENCE [LARGE SCALE GENOMIC DNA]</scope>
    <source>
        <strain evidence="4 7">DSM 2944</strain>
    </source>
</reference>
<evidence type="ECO:0000313" key="4">
    <source>
        <dbReference type="EMBL" id="QFG34918.1"/>
    </source>
</evidence>
<keyword evidence="2" id="KW-0464">Manganese</keyword>
<dbReference type="SUPFAM" id="SSF53187">
    <property type="entry name" value="Zn-dependent exopeptidases"/>
    <property type="match status" value="1"/>
</dbReference>
<dbReference type="FunFam" id="3.30.70.360:FF:000001">
    <property type="entry name" value="N-acetyldiaminopimelate deacetylase"/>
    <property type="match status" value="1"/>
</dbReference>
<feature type="binding site" evidence="2">
    <location>
        <position position="101"/>
    </location>
    <ligand>
        <name>Mn(2+)</name>
        <dbReference type="ChEBI" id="CHEBI:29035"/>
        <label>2</label>
    </ligand>
</feature>
<reference evidence="5 6" key="1">
    <citation type="submission" date="2018-10" db="EMBL/GenBank/DDBJ databases">
        <title>Genomic Encyclopedia of Archaeal and Bacterial Type Strains, Phase II (KMG-II): from individual species to whole genera.</title>
        <authorList>
            <person name="Goeker M."/>
        </authorList>
    </citation>
    <scope>NUCLEOTIDE SEQUENCE [LARGE SCALE GENOMIC DNA]</scope>
    <source>
        <strain evidence="6">ATCC 35512 / DSM 2944 / CIP 106514 / LMD 82.5 / NBRC 102493 / NCCB 82005 / GB17</strain>
        <strain evidence="5">DSM 2944</strain>
    </source>
</reference>
<dbReference type="Proteomes" id="UP000273626">
    <property type="component" value="Unassembled WGS sequence"/>
</dbReference>
<feature type="binding site" evidence="2">
    <location>
        <position position="358"/>
    </location>
    <ligand>
        <name>Mn(2+)</name>
        <dbReference type="ChEBI" id="CHEBI:29035"/>
        <label>2</label>
    </ligand>
</feature>
<feature type="binding site" evidence="2">
    <location>
        <position position="103"/>
    </location>
    <ligand>
        <name>Mn(2+)</name>
        <dbReference type="ChEBI" id="CHEBI:29035"/>
        <label>2</label>
    </ligand>
</feature>
<dbReference type="PIRSF" id="PIRSF005962">
    <property type="entry name" value="Pept_M20D_amidohydro"/>
    <property type="match status" value="1"/>
</dbReference>
<evidence type="ECO:0000259" key="3">
    <source>
        <dbReference type="Pfam" id="PF07687"/>
    </source>
</evidence>
<feature type="domain" description="Peptidase M20 dimerisation" evidence="3">
    <location>
        <begin position="185"/>
        <end position="281"/>
    </location>
</feature>
<evidence type="ECO:0000256" key="2">
    <source>
        <dbReference type="PIRSR" id="PIRSR005962-1"/>
    </source>
</evidence>
<proteinExistence type="predicted"/>
<dbReference type="GO" id="GO:0019877">
    <property type="term" value="P:diaminopimelate biosynthetic process"/>
    <property type="evidence" value="ECO:0007669"/>
    <property type="project" value="UniProtKB-ARBA"/>
</dbReference>
<sequence>MDKAILPEIGKISAEAVHIRRRIHANPELGFEETATGDLVAGLLAQWGYEVTRMAGTGVVGRLRNGAGRALGLRADMDALPIHEATNLAWRSTIPGRMHACGHDGHTAMLLAAARHLAESRNFAGTLNLLFQPAEEGLGGAARMLAEGLFDRFPCEAVFAMHNLPGLPTGQLAFRAGPAMASADSARIRVEGMGGHGATPHATIDPVVVGAAIVSALQSIVARNVDPQAAAVVTVGRLHAGDTANVIPETAEMELTIRCLSPDLRDMLESRIRRLAEAQAESFGARAVVDYRRSHPVLVNHPAETAMARRVAEGWLGREAIVPDLRPAMASEDFALMLEHCPGSYIHIGNGVNSAPLHNPHYDFNDEALAMGASYWVKLAEAFLAPGAAAETAGAQGGHCQA</sequence>
<dbReference type="InterPro" id="IPR011650">
    <property type="entry name" value="Peptidase_M20_dimer"/>
</dbReference>
<comment type="cofactor">
    <cofactor evidence="2">
        <name>Mn(2+)</name>
        <dbReference type="ChEBI" id="CHEBI:29035"/>
    </cofactor>
    <text evidence="2">The Mn(2+) ion enhances activity.</text>
</comment>
<gene>
    <name evidence="5" type="ORF">BDE18_2284</name>
    <name evidence="4" type="ORF">ESD82_01530</name>
</gene>
<dbReference type="Pfam" id="PF07687">
    <property type="entry name" value="M20_dimer"/>
    <property type="match status" value="1"/>
</dbReference>
<dbReference type="EMBL" id="RBLI01000002">
    <property type="protein sequence ID" value="RKS43488.1"/>
    <property type="molecule type" value="Genomic_DNA"/>
</dbReference>
<dbReference type="GO" id="GO:0046872">
    <property type="term" value="F:metal ion binding"/>
    <property type="evidence" value="ECO:0007669"/>
    <property type="project" value="UniProtKB-KW"/>
</dbReference>
<dbReference type="GeneID" id="51369221"/>
<keyword evidence="2" id="KW-0479">Metal-binding</keyword>
<evidence type="ECO:0000313" key="6">
    <source>
        <dbReference type="Proteomes" id="UP000273626"/>
    </source>
</evidence>
<feature type="binding site" evidence="2">
    <location>
        <position position="136"/>
    </location>
    <ligand>
        <name>Mn(2+)</name>
        <dbReference type="ChEBI" id="CHEBI:29035"/>
        <label>2</label>
    </ligand>
</feature>
<dbReference type="InterPro" id="IPR036264">
    <property type="entry name" value="Bact_exopeptidase_dim_dom"/>
</dbReference>
<evidence type="ECO:0000313" key="5">
    <source>
        <dbReference type="EMBL" id="RKS43488.1"/>
    </source>
</evidence>
<dbReference type="PANTHER" id="PTHR11014">
    <property type="entry name" value="PEPTIDASE M20 FAMILY MEMBER"/>
    <property type="match status" value="1"/>
</dbReference>
<name>A0AAE6TRY7_PARPN</name>
<protein>
    <submittedName>
        <fullName evidence="4">Amidohydrolase</fullName>
    </submittedName>
    <submittedName>
        <fullName evidence="5">Hippurate hydrolase</fullName>
    </submittedName>
</protein>
<dbReference type="Pfam" id="PF01546">
    <property type="entry name" value="Peptidase_M20"/>
    <property type="match status" value="1"/>
</dbReference>
<evidence type="ECO:0000256" key="1">
    <source>
        <dbReference type="ARBA" id="ARBA00022801"/>
    </source>
</evidence>
<accession>A0AAE6TRY7</accession>
<dbReference type="SUPFAM" id="SSF55031">
    <property type="entry name" value="Bacterial exopeptidase dimerisation domain"/>
    <property type="match status" value="1"/>
</dbReference>
<dbReference type="EMBL" id="CP044423">
    <property type="protein sequence ID" value="QFG34918.1"/>
    <property type="molecule type" value="Genomic_DNA"/>
</dbReference>
<dbReference type="InterPro" id="IPR002933">
    <property type="entry name" value="Peptidase_M20"/>
</dbReference>
<dbReference type="GO" id="GO:0050118">
    <property type="term" value="F:N-acetyldiaminopimelate deacetylase activity"/>
    <property type="evidence" value="ECO:0007669"/>
    <property type="project" value="UniProtKB-ARBA"/>
</dbReference>
<dbReference type="AlphaFoldDB" id="A0AAE6TRY7"/>
<dbReference type="CDD" id="cd05666">
    <property type="entry name" value="M20_Acy1-like"/>
    <property type="match status" value="1"/>
</dbReference>
<dbReference type="InterPro" id="IPR017439">
    <property type="entry name" value="Amidohydrolase"/>
</dbReference>